<organism evidence="1 2">
    <name type="scientific">Eumeta variegata</name>
    <name type="common">Bagworm moth</name>
    <name type="synonym">Eumeta japonica</name>
    <dbReference type="NCBI Taxonomy" id="151549"/>
    <lineage>
        <taxon>Eukaryota</taxon>
        <taxon>Metazoa</taxon>
        <taxon>Ecdysozoa</taxon>
        <taxon>Arthropoda</taxon>
        <taxon>Hexapoda</taxon>
        <taxon>Insecta</taxon>
        <taxon>Pterygota</taxon>
        <taxon>Neoptera</taxon>
        <taxon>Endopterygota</taxon>
        <taxon>Lepidoptera</taxon>
        <taxon>Glossata</taxon>
        <taxon>Ditrysia</taxon>
        <taxon>Tineoidea</taxon>
        <taxon>Psychidae</taxon>
        <taxon>Oiketicinae</taxon>
        <taxon>Eumeta</taxon>
    </lineage>
</organism>
<comment type="caution">
    <text evidence="1">The sequence shown here is derived from an EMBL/GenBank/DDBJ whole genome shotgun (WGS) entry which is preliminary data.</text>
</comment>
<evidence type="ECO:0000313" key="2">
    <source>
        <dbReference type="Proteomes" id="UP000299102"/>
    </source>
</evidence>
<gene>
    <name evidence="1" type="ORF">EVAR_51011_1</name>
</gene>
<keyword evidence="2" id="KW-1185">Reference proteome</keyword>
<sequence length="68" mass="7584">MSCRIRRHGQPFGAAASFLLCLRPRSPVSRDDGRIRGTKTPPQELPGRRSNLIRYKIILCACCGRGIC</sequence>
<proteinExistence type="predicted"/>
<name>A0A4C1Y7C1_EUMVA</name>
<protein>
    <submittedName>
        <fullName evidence="1">Uncharacterized protein</fullName>
    </submittedName>
</protein>
<dbReference type="Proteomes" id="UP000299102">
    <property type="component" value="Unassembled WGS sequence"/>
</dbReference>
<evidence type="ECO:0000313" key="1">
    <source>
        <dbReference type="EMBL" id="GBP70712.1"/>
    </source>
</evidence>
<reference evidence="1 2" key="1">
    <citation type="journal article" date="2019" name="Commun. Biol.">
        <title>The bagworm genome reveals a unique fibroin gene that provides high tensile strength.</title>
        <authorList>
            <person name="Kono N."/>
            <person name="Nakamura H."/>
            <person name="Ohtoshi R."/>
            <person name="Tomita M."/>
            <person name="Numata K."/>
            <person name="Arakawa K."/>
        </authorList>
    </citation>
    <scope>NUCLEOTIDE SEQUENCE [LARGE SCALE GENOMIC DNA]</scope>
</reference>
<dbReference type="EMBL" id="BGZK01001084">
    <property type="protein sequence ID" value="GBP70712.1"/>
    <property type="molecule type" value="Genomic_DNA"/>
</dbReference>
<accession>A0A4C1Y7C1</accession>
<dbReference type="AlphaFoldDB" id="A0A4C1Y7C1"/>